<proteinExistence type="predicted"/>
<evidence type="ECO:0000313" key="3">
    <source>
        <dbReference type="Proteomes" id="UP000664203"/>
    </source>
</evidence>
<feature type="region of interest" description="Disordered" evidence="1">
    <location>
        <begin position="524"/>
        <end position="634"/>
    </location>
</feature>
<keyword evidence="3" id="KW-1185">Reference proteome</keyword>
<dbReference type="AlphaFoldDB" id="A0A8H3IL62"/>
<reference evidence="2" key="1">
    <citation type="submission" date="2021-03" db="EMBL/GenBank/DDBJ databases">
        <authorList>
            <person name="Tagirdzhanova G."/>
        </authorList>
    </citation>
    <scope>NUCLEOTIDE SEQUENCE</scope>
</reference>
<feature type="compositionally biased region" description="Polar residues" evidence="1">
    <location>
        <begin position="619"/>
        <end position="628"/>
    </location>
</feature>
<feature type="region of interest" description="Disordered" evidence="1">
    <location>
        <begin position="140"/>
        <end position="179"/>
    </location>
</feature>
<dbReference type="Proteomes" id="UP000664203">
    <property type="component" value="Unassembled WGS sequence"/>
</dbReference>
<feature type="compositionally biased region" description="Polar residues" evidence="1">
    <location>
        <begin position="531"/>
        <end position="541"/>
    </location>
</feature>
<feature type="compositionally biased region" description="Polar residues" evidence="1">
    <location>
        <begin position="594"/>
        <end position="604"/>
    </location>
</feature>
<evidence type="ECO:0000313" key="2">
    <source>
        <dbReference type="EMBL" id="CAF9932107.1"/>
    </source>
</evidence>
<comment type="caution">
    <text evidence="2">The sequence shown here is derived from an EMBL/GenBank/DDBJ whole genome shotgun (WGS) entry which is preliminary data.</text>
</comment>
<evidence type="ECO:0000256" key="1">
    <source>
        <dbReference type="SAM" id="MobiDB-lite"/>
    </source>
</evidence>
<protein>
    <recommendedName>
        <fullName evidence="4">C2H2-type domain-containing protein</fullName>
    </recommendedName>
</protein>
<sequence length="634" mass="70806">MSPFSAPLSSQPDGAPPPVNSSFAPTFPYQYALPAQRVQPNTLLQSHGNTYPNTIPSAEQHAAIANLQQLPDATIFACLEEFRSSNPGEQWFHLTRLSHQQRQAVSALKDCSDDLVLLWLYSARSQGSLSASQSLHRNNTLSNDRTAANPLGQSPSSYSDHSILTGPRSPRDQDSYNLSRGASIGEQSSLSVTPNDHIHWCVTCKNPRAIKTCGGFKRHMREHQTRFYCILQDSVVPTEDGPKGASCDVSDPDPDPDPTHLNTHNVKLCVVKPPAARSFPRRDLFLNHLKKKHNVADGSVLAERCKRTIQQKFFACGFCVSWFDSLNEQVNHIDAAHYRLSKFIRDWDFDMVIRSLLSRPGMNEHWQRAMAANPRFQESLFSWNPTRAEELQRRLEMSQEPEAVLCRAAIDESNYGRSQHGLVELVPDTGLTDLEMDTSQLMQTSQHHNVWSPLPSKQNQDSTAYAPPMITSSLQSQQLGWNWEDHNNLNWNGTYGSRAVPQIASATDGAQSWKGHIGTSHSSRLGGYLQGVSSDISNDPLSRQRVETRTRPAQACTSGFPPTLSTQHTPLPFSPFPPTSHSGHILGPFDPAYHSTSVTQSQGQDLTDHDRTDVDDDFNNIQRPTQDQDYSRRQ</sequence>
<evidence type="ECO:0008006" key="4">
    <source>
        <dbReference type="Google" id="ProtNLM"/>
    </source>
</evidence>
<dbReference type="OrthoDB" id="5399138at2759"/>
<feature type="region of interest" description="Disordered" evidence="1">
    <location>
        <begin position="1"/>
        <end position="21"/>
    </location>
</feature>
<organism evidence="2 3">
    <name type="scientific">Alectoria fallacina</name>
    <dbReference type="NCBI Taxonomy" id="1903189"/>
    <lineage>
        <taxon>Eukaryota</taxon>
        <taxon>Fungi</taxon>
        <taxon>Dikarya</taxon>
        <taxon>Ascomycota</taxon>
        <taxon>Pezizomycotina</taxon>
        <taxon>Lecanoromycetes</taxon>
        <taxon>OSLEUM clade</taxon>
        <taxon>Lecanoromycetidae</taxon>
        <taxon>Lecanorales</taxon>
        <taxon>Lecanorineae</taxon>
        <taxon>Parmeliaceae</taxon>
        <taxon>Alectoria</taxon>
    </lineage>
</organism>
<name>A0A8H3IL62_9LECA</name>
<gene>
    <name evidence="2" type="ORF">ALECFALPRED_005214</name>
</gene>
<accession>A0A8H3IL62</accession>
<dbReference type="EMBL" id="CAJPDR010000320">
    <property type="protein sequence ID" value="CAF9932107.1"/>
    <property type="molecule type" value="Genomic_DNA"/>
</dbReference>
<feature type="compositionally biased region" description="Polar residues" evidence="1">
    <location>
        <begin position="140"/>
        <end position="162"/>
    </location>
</feature>